<keyword evidence="1 3" id="KW-0694">RNA-binding</keyword>
<comment type="caution">
    <text evidence="6">The sequence shown here is derived from an EMBL/GenBank/DDBJ whole genome shotgun (WGS) entry which is preliminary data.</text>
</comment>
<keyword evidence="6" id="KW-0489">Methyltransferase</keyword>
<dbReference type="InterPro" id="IPR047048">
    <property type="entry name" value="TlyA"/>
</dbReference>
<feature type="domain" description="RNA-binding S4" evidence="5">
    <location>
        <begin position="5"/>
        <end position="72"/>
    </location>
</feature>
<dbReference type="InterPro" id="IPR002877">
    <property type="entry name" value="RNA_MeTrfase_FtsJ_dom"/>
</dbReference>
<dbReference type="PANTHER" id="PTHR32319">
    <property type="entry name" value="BACTERIAL HEMOLYSIN-LIKE PROTEIN"/>
    <property type="match status" value="1"/>
</dbReference>
<dbReference type="SUPFAM" id="SSF53335">
    <property type="entry name" value="S-adenosyl-L-methionine-dependent methyltransferases"/>
    <property type="match status" value="1"/>
</dbReference>
<dbReference type="InterPro" id="IPR029063">
    <property type="entry name" value="SAM-dependent_MTases_sf"/>
</dbReference>
<gene>
    <name evidence="6" type="ORF">J2S41_001156</name>
</gene>
<dbReference type="Gene3D" id="3.10.290.10">
    <property type="entry name" value="RNA-binding S4 domain"/>
    <property type="match status" value="1"/>
</dbReference>
<dbReference type="InterPro" id="IPR036986">
    <property type="entry name" value="S4_RNA-bd_sf"/>
</dbReference>
<dbReference type="Pfam" id="PF01728">
    <property type="entry name" value="FtsJ"/>
    <property type="match status" value="1"/>
</dbReference>
<dbReference type="Gene3D" id="3.40.50.150">
    <property type="entry name" value="Vaccinia Virus protein VP39"/>
    <property type="match status" value="1"/>
</dbReference>
<evidence type="ECO:0000313" key="7">
    <source>
        <dbReference type="Proteomes" id="UP001183643"/>
    </source>
</evidence>
<dbReference type="EMBL" id="JAVDYB010000001">
    <property type="protein sequence ID" value="MDR7274378.1"/>
    <property type="molecule type" value="Genomic_DNA"/>
</dbReference>
<keyword evidence="6" id="KW-0808">Transferase</keyword>
<dbReference type="SUPFAM" id="SSF55174">
    <property type="entry name" value="Alpha-L RNA-binding motif"/>
    <property type="match status" value="1"/>
</dbReference>
<dbReference type="GO" id="GO:0032259">
    <property type="term" value="P:methylation"/>
    <property type="evidence" value="ECO:0007669"/>
    <property type="project" value="UniProtKB-KW"/>
</dbReference>
<dbReference type="InterPro" id="IPR004538">
    <property type="entry name" value="Hemolysin_A/TlyA"/>
</dbReference>
<dbReference type="SMART" id="SM00363">
    <property type="entry name" value="S4"/>
    <property type="match status" value="1"/>
</dbReference>
<evidence type="ECO:0000256" key="3">
    <source>
        <dbReference type="PROSITE-ProRule" id="PRU00182"/>
    </source>
</evidence>
<evidence type="ECO:0000256" key="2">
    <source>
        <dbReference type="ARBA" id="ARBA00029460"/>
    </source>
</evidence>
<dbReference type="InterPro" id="IPR002942">
    <property type="entry name" value="S4_RNA-bd"/>
</dbReference>
<dbReference type="RefSeq" id="WP_310364008.1">
    <property type="nucleotide sequence ID" value="NZ_JAVDYB010000001.1"/>
</dbReference>
<dbReference type="Pfam" id="PF01479">
    <property type="entry name" value="S4"/>
    <property type="match status" value="1"/>
</dbReference>
<organism evidence="6 7">
    <name type="scientific">Catenuloplanes atrovinosus</name>
    <dbReference type="NCBI Taxonomy" id="137266"/>
    <lineage>
        <taxon>Bacteria</taxon>
        <taxon>Bacillati</taxon>
        <taxon>Actinomycetota</taxon>
        <taxon>Actinomycetes</taxon>
        <taxon>Micromonosporales</taxon>
        <taxon>Micromonosporaceae</taxon>
        <taxon>Catenuloplanes</taxon>
    </lineage>
</organism>
<dbReference type="GO" id="GO:0008168">
    <property type="term" value="F:methyltransferase activity"/>
    <property type="evidence" value="ECO:0007669"/>
    <property type="project" value="UniProtKB-KW"/>
</dbReference>
<dbReference type="Proteomes" id="UP001183643">
    <property type="component" value="Unassembled WGS sequence"/>
</dbReference>
<accession>A0AAE4C7X9</accession>
<evidence type="ECO:0000256" key="4">
    <source>
        <dbReference type="SAM" id="MobiDB-lite"/>
    </source>
</evidence>
<dbReference type="CDD" id="cd02440">
    <property type="entry name" value="AdoMet_MTases"/>
    <property type="match status" value="1"/>
</dbReference>
<dbReference type="GO" id="GO:0003723">
    <property type="term" value="F:RNA binding"/>
    <property type="evidence" value="ECO:0007669"/>
    <property type="project" value="UniProtKB-KW"/>
</dbReference>
<dbReference type="EC" id="2.1.1.226" evidence="6"/>
<dbReference type="CDD" id="cd00165">
    <property type="entry name" value="S4"/>
    <property type="match status" value="1"/>
</dbReference>
<dbReference type="EC" id="2.1.1.227" evidence="6"/>
<name>A0AAE4C7X9_9ACTN</name>
<dbReference type="PROSITE" id="PS50889">
    <property type="entry name" value="S4"/>
    <property type="match status" value="1"/>
</dbReference>
<evidence type="ECO:0000259" key="5">
    <source>
        <dbReference type="SMART" id="SM00363"/>
    </source>
</evidence>
<dbReference type="PANTHER" id="PTHR32319:SF0">
    <property type="entry name" value="BACTERIAL HEMOLYSIN-LIKE PROTEIN"/>
    <property type="match status" value="1"/>
</dbReference>
<dbReference type="NCBIfam" id="TIGR00478">
    <property type="entry name" value="tly"/>
    <property type="match status" value="1"/>
</dbReference>
<keyword evidence="7" id="KW-1185">Reference proteome</keyword>
<protein>
    <submittedName>
        <fullName evidence="6">23S rRNA (Cytidine1920-2'-O)/16S rRNA (Cytidine1409-2'-O)-methyltransferase</fullName>
        <ecNumber evidence="6">2.1.1.226</ecNumber>
        <ecNumber evidence="6">2.1.1.227</ecNumber>
    </submittedName>
</protein>
<feature type="region of interest" description="Disordered" evidence="4">
    <location>
        <begin position="269"/>
        <end position="294"/>
    </location>
</feature>
<dbReference type="AlphaFoldDB" id="A0AAE4C7X9"/>
<evidence type="ECO:0000313" key="6">
    <source>
        <dbReference type="EMBL" id="MDR7274378.1"/>
    </source>
</evidence>
<evidence type="ECO:0000256" key="1">
    <source>
        <dbReference type="ARBA" id="ARBA00022884"/>
    </source>
</evidence>
<comment type="similarity">
    <text evidence="2">Belongs to the TlyA family.</text>
</comment>
<reference evidence="6" key="1">
    <citation type="submission" date="2023-07" db="EMBL/GenBank/DDBJ databases">
        <title>Sequencing the genomes of 1000 actinobacteria strains.</title>
        <authorList>
            <person name="Klenk H.-P."/>
        </authorList>
    </citation>
    <scope>NUCLEOTIDE SEQUENCE</scope>
    <source>
        <strain evidence="6">DSM 44707</strain>
    </source>
</reference>
<proteinExistence type="inferred from homology"/>
<sequence length="294" mass="30471">MARRIRLDAELVRRGLARSREQAAALIEAGRVEVRGVVARKAAAQLDPAEPIVVTGADPVDEYVSRGGHKLAGALAAFGPRGLAVAGRRCLDAGASTGGFTDVLLRAGAAEVVAVDVGYGQLAWRLRTDERVRVFERTNVRSLTPELIGGPVDLVVSDLSFISLRLVLPALADCALPGADLALMVKPQFEVGRERVGEGGVVRDPALRADAVLDVCAAALTLGLGLAGVAASPLPGPSGNVEFFVWLRRGAPAADPGHVRAVVEAGPTGTVAEHAPDSGAESLVDRGVTSDEHR</sequence>
<dbReference type="PIRSF" id="PIRSF005578">
    <property type="entry name" value="TlyA"/>
    <property type="match status" value="1"/>
</dbReference>